<accession>A0A1B0BEU2</accession>
<proteinExistence type="predicted"/>
<dbReference type="AlphaFoldDB" id="A0A1B0BEU2"/>
<reference evidence="1" key="2">
    <citation type="submission" date="2020-05" db="UniProtKB">
        <authorList>
            <consortium name="EnsemblMetazoa"/>
        </authorList>
    </citation>
    <scope>IDENTIFICATION</scope>
    <source>
        <strain evidence="1">IAEA</strain>
    </source>
</reference>
<keyword evidence="2" id="KW-1185">Reference proteome</keyword>
<dbReference type="Proteomes" id="UP000092460">
    <property type="component" value="Unassembled WGS sequence"/>
</dbReference>
<sequence length="89" mass="10480">MAFLQAGRFILIAIVSVVCGKLTHPLMMARINTDGMQYETGSGFWHKSSYRIMRERVRLKQEINLYKRNQECLEKNNSFMYVQFIVSKN</sequence>
<name>A0A1B0BEU2_9MUSC</name>
<dbReference type="VEuPathDB" id="VectorBase:GPPI027744"/>
<evidence type="ECO:0000313" key="2">
    <source>
        <dbReference type="Proteomes" id="UP000092460"/>
    </source>
</evidence>
<protein>
    <submittedName>
        <fullName evidence="1">Uncharacterized protein</fullName>
    </submittedName>
</protein>
<dbReference type="EnsemblMetazoa" id="GPPI027744-RA">
    <property type="protein sequence ID" value="GPPI027744-PA"/>
    <property type="gene ID" value="GPPI027744"/>
</dbReference>
<reference evidence="2" key="1">
    <citation type="submission" date="2015-01" db="EMBL/GenBank/DDBJ databases">
        <authorList>
            <person name="Aksoy S."/>
            <person name="Warren W."/>
            <person name="Wilson R.K."/>
        </authorList>
    </citation>
    <scope>NUCLEOTIDE SEQUENCE [LARGE SCALE GENOMIC DNA]</scope>
    <source>
        <strain evidence="2">IAEA</strain>
    </source>
</reference>
<evidence type="ECO:0000313" key="1">
    <source>
        <dbReference type="EnsemblMetazoa" id="GPPI027744-PA"/>
    </source>
</evidence>
<dbReference type="EMBL" id="JXJN01013015">
    <property type="status" value="NOT_ANNOTATED_CDS"/>
    <property type="molecule type" value="Genomic_DNA"/>
</dbReference>
<organism evidence="1 2">
    <name type="scientific">Glossina palpalis gambiensis</name>
    <dbReference type="NCBI Taxonomy" id="67801"/>
    <lineage>
        <taxon>Eukaryota</taxon>
        <taxon>Metazoa</taxon>
        <taxon>Ecdysozoa</taxon>
        <taxon>Arthropoda</taxon>
        <taxon>Hexapoda</taxon>
        <taxon>Insecta</taxon>
        <taxon>Pterygota</taxon>
        <taxon>Neoptera</taxon>
        <taxon>Endopterygota</taxon>
        <taxon>Diptera</taxon>
        <taxon>Brachycera</taxon>
        <taxon>Muscomorpha</taxon>
        <taxon>Hippoboscoidea</taxon>
        <taxon>Glossinidae</taxon>
        <taxon>Glossina</taxon>
    </lineage>
</organism>